<dbReference type="InterPro" id="IPR036291">
    <property type="entry name" value="NAD(P)-bd_dom_sf"/>
</dbReference>
<organism evidence="3 4">
    <name type="scientific">Candidatus Bilophila faecipullorum</name>
    <dbReference type="NCBI Taxonomy" id="2838482"/>
    <lineage>
        <taxon>Bacteria</taxon>
        <taxon>Pseudomonadati</taxon>
        <taxon>Thermodesulfobacteriota</taxon>
        <taxon>Desulfovibrionia</taxon>
        <taxon>Desulfovibrionales</taxon>
        <taxon>Desulfovibrionaceae</taxon>
        <taxon>Bilophila</taxon>
    </lineage>
</organism>
<reference evidence="3" key="1">
    <citation type="journal article" date="2021" name="PeerJ">
        <title>Extensive microbial diversity within the chicken gut microbiome revealed by metagenomics and culture.</title>
        <authorList>
            <person name="Gilroy R."/>
            <person name="Ravi A."/>
            <person name="Getino M."/>
            <person name="Pursley I."/>
            <person name="Horton D.L."/>
            <person name="Alikhan N.F."/>
            <person name="Baker D."/>
            <person name="Gharbi K."/>
            <person name="Hall N."/>
            <person name="Watson M."/>
            <person name="Adriaenssens E.M."/>
            <person name="Foster-Nyarko E."/>
            <person name="Jarju S."/>
            <person name="Secka A."/>
            <person name="Antonio M."/>
            <person name="Oren A."/>
            <person name="Chaudhuri R.R."/>
            <person name="La Ragione R."/>
            <person name="Hildebrand F."/>
            <person name="Pallen M.J."/>
        </authorList>
    </citation>
    <scope>NUCLEOTIDE SEQUENCE</scope>
    <source>
        <strain evidence="3">ChiSxjej5B17-1746</strain>
    </source>
</reference>
<protein>
    <submittedName>
        <fullName evidence="3">SDR family oxidoreductase</fullName>
    </submittedName>
</protein>
<dbReference type="CDD" id="cd05233">
    <property type="entry name" value="SDR_c"/>
    <property type="match status" value="1"/>
</dbReference>
<dbReference type="Proteomes" id="UP000824264">
    <property type="component" value="Unassembled WGS sequence"/>
</dbReference>
<dbReference type="EMBL" id="DXGI01000228">
    <property type="protein sequence ID" value="HIW78713.1"/>
    <property type="molecule type" value="Genomic_DNA"/>
</dbReference>
<accession>A0A9D1R1E8</accession>
<dbReference type="GO" id="GO:0016491">
    <property type="term" value="F:oxidoreductase activity"/>
    <property type="evidence" value="ECO:0007669"/>
    <property type="project" value="UniProtKB-KW"/>
</dbReference>
<evidence type="ECO:0000313" key="4">
    <source>
        <dbReference type="Proteomes" id="UP000824264"/>
    </source>
</evidence>
<dbReference type="InterPro" id="IPR020904">
    <property type="entry name" value="Sc_DH/Rdtase_CS"/>
</dbReference>
<keyword evidence="2" id="KW-0560">Oxidoreductase</keyword>
<sequence length="262" mass="27322">MYEDLKGKTALVAGAARRRGLGFAIARALARQGAAVCLADRDAEVLERARELEAEGAVACGVVADIRSDGATETLRATFAARHPRLDILILCVGRMHGQGRVAELSPEAWQETQEVNLFGAFRMLHAFLPLMRDKGGSVIALASGAGKRPLPGFSGYSVSKAGLIMLLKCVAVEYAACGVRANAICPGPVESDMVEERIAAEAASAGVPPDERRAALCRGIPLGRMATADDIAAAALFLASDASAYITGQALNLSGGMITEL</sequence>
<dbReference type="Gene3D" id="3.40.50.720">
    <property type="entry name" value="NAD(P)-binding Rossmann-like Domain"/>
    <property type="match status" value="1"/>
</dbReference>
<comment type="similarity">
    <text evidence="1">Belongs to the short-chain dehydrogenases/reductases (SDR) family.</text>
</comment>
<dbReference type="PANTHER" id="PTHR24321">
    <property type="entry name" value="DEHYDROGENASES, SHORT CHAIN"/>
    <property type="match status" value="1"/>
</dbReference>
<dbReference type="AlphaFoldDB" id="A0A9D1R1E8"/>
<evidence type="ECO:0000256" key="1">
    <source>
        <dbReference type="ARBA" id="ARBA00006484"/>
    </source>
</evidence>
<dbReference type="FunFam" id="3.40.50.720:FF:000084">
    <property type="entry name" value="Short-chain dehydrogenase reductase"/>
    <property type="match status" value="1"/>
</dbReference>
<gene>
    <name evidence="3" type="ORF">H9874_06180</name>
</gene>
<dbReference type="SUPFAM" id="SSF51735">
    <property type="entry name" value="NAD(P)-binding Rossmann-fold domains"/>
    <property type="match status" value="1"/>
</dbReference>
<dbReference type="PROSITE" id="PS00061">
    <property type="entry name" value="ADH_SHORT"/>
    <property type="match status" value="1"/>
</dbReference>
<dbReference type="PANTHER" id="PTHR24321:SF8">
    <property type="entry name" value="ESTRADIOL 17-BETA-DEHYDROGENASE 8-RELATED"/>
    <property type="match status" value="1"/>
</dbReference>
<evidence type="ECO:0000313" key="3">
    <source>
        <dbReference type="EMBL" id="HIW78713.1"/>
    </source>
</evidence>
<dbReference type="Pfam" id="PF13561">
    <property type="entry name" value="adh_short_C2"/>
    <property type="match status" value="1"/>
</dbReference>
<dbReference type="PRINTS" id="PR00081">
    <property type="entry name" value="GDHRDH"/>
</dbReference>
<proteinExistence type="inferred from homology"/>
<name>A0A9D1R1E8_9BACT</name>
<reference evidence="3" key="2">
    <citation type="submission" date="2021-04" db="EMBL/GenBank/DDBJ databases">
        <authorList>
            <person name="Gilroy R."/>
        </authorList>
    </citation>
    <scope>NUCLEOTIDE SEQUENCE</scope>
    <source>
        <strain evidence="3">ChiSxjej5B17-1746</strain>
    </source>
</reference>
<comment type="caution">
    <text evidence="3">The sequence shown here is derived from an EMBL/GenBank/DDBJ whole genome shotgun (WGS) entry which is preliminary data.</text>
</comment>
<evidence type="ECO:0000256" key="2">
    <source>
        <dbReference type="ARBA" id="ARBA00023002"/>
    </source>
</evidence>
<dbReference type="InterPro" id="IPR002347">
    <property type="entry name" value="SDR_fam"/>
</dbReference>